<dbReference type="Gene3D" id="2.30.29.30">
    <property type="entry name" value="Pleckstrin-homology domain (PH domain)/Phosphotyrosine-binding domain (PTB)"/>
    <property type="match status" value="2"/>
</dbReference>
<evidence type="ECO:0000313" key="3">
    <source>
        <dbReference type="RefSeq" id="XP_030045110.1"/>
    </source>
</evidence>
<keyword evidence="2" id="KW-1185">Reference proteome</keyword>
<feature type="domain" description="PH" evidence="1">
    <location>
        <begin position="317"/>
        <end position="412"/>
    </location>
</feature>
<dbReference type="GeneID" id="115459426"/>
<organism evidence="2 3">
    <name type="scientific">Microcaecilia unicolor</name>
    <dbReference type="NCBI Taxonomy" id="1415580"/>
    <lineage>
        <taxon>Eukaryota</taxon>
        <taxon>Metazoa</taxon>
        <taxon>Chordata</taxon>
        <taxon>Craniata</taxon>
        <taxon>Vertebrata</taxon>
        <taxon>Euteleostomi</taxon>
        <taxon>Amphibia</taxon>
        <taxon>Gymnophiona</taxon>
        <taxon>Siphonopidae</taxon>
        <taxon>Microcaecilia</taxon>
    </lineage>
</organism>
<dbReference type="SUPFAM" id="SSF50729">
    <property type="entry name" value="PH domain-like"/>
    <property type="match status" value="2"/>
</dbReference>
<proteinExistence type="predicted"/>
<dbReference type="PANTHER" id="PTHR12326:SF10">
    <property type="entry name" value="PLECKSTRIN HOMOLOGY DOMAIN-CONTAINING FAMILY M MEMBER 3"/>
    <property type="match status" value="1"/>
</dbReference>
<accession>A0A6P7X3I8</accession>
<dbReference type="OrthoDB" id="62364at2759"/>
<dbReference type="Pfam" id="PF00169">
    <property type="entry name" value="PH"/>
    <property type="match status" value="1"/>
</dbReference>
<dbReference type="SMART" id="SM00233">
    <property type="entry name" value="PH"/>
    <property type="match status" value="2"/>
</dbReference>
<name>A0A6P7X3I8_9AMPH</name>
<reference evidence="3" key="1">
    <citation type="submission" date="2025-08" db="UniProtKB">
        <authorList>
            <consortium name="RefSeq"/>
        </authorList>
    </citation>
    <scope>IDENTIFICATION</scope>
</reference>
<dbReference type="AlphaFoldDB" id="A0A6P7X3I8"/>
<dbReference type="RefSeq" id="XP_030045110.1">
    <property type="nucleotide sequence ID" value="XM_030189250.1"/>
</dbReference>
<evidence type="ECO:0000259" key="1">
    <source>
        <dbReference type="PROSITE" id="PS50003"/>
    </source>
</evidence>
<evidence type="ECO:0000313" key="2">
    <source>
        <dbReference type="Proteomes" id="UP000515156"/>
    </source>
</evidence>
<gene>
    <name evidence="3" type="primary">LOC115459426</name>
</gene>
<sequence length="493" mass="55933">MKPIILGLLFLHKHNPTLDWTRGEVTAWTDTCDQHCLDFETSAVTLATTSILYELPKTSVVPAKDCLNQQAETSPPYQENKDTVDFLLGRRLLQSETYSLLASKTEAIDDYMARDLPKEHPQPPISFTEPKEPDHRHPLLLPTVPCPIPFLDDLSATSQDLELTSAFPNILKKGYLEIRKDHDSYWQNCYAELSLCKLHLYSLDSSGNQNLLTVYPLACFQSITVTGNYETKLMDAVLSDDTHLQLRADSPWEALDWGQKLWVGMRSVTLIPSYVSHEHEEVESTQKFNKAYSLLKKSSELLKQETMVEIPREFHNKVLKSGTLYRLTFQNNWKAFTFVLTESQLQAYQPSHLDEDPLLSYNIDVCLAVQPDMLDGYDSCFQVIFPQDILRLRAETHPRAQEWMDALISTANRARSLDQNLQVPLRSKPTEQSSGKDLCKSKRQSVTTSFLGILTTLALEKGLTAQSFKCAGWQLPMLLKDGPLIHSPEVVVG</sequence>
<dbReference type="InterPro" id="IPR051366">
    <property type="entry name" value="DEF8"/>
</dbReference>
<dbReference type="PROSITE" id="PS50003">
    <property type="entry name" value="PH_DOMAIN"/>
    <property type="match status" value="1"/>
</dbReference>
<dbReference type="InterPro" id="IPR011993">
    <property type="entry name" value="PH-like_dom_sf"/>
</dbReference>
<dbReference type="Proteomes" id="UP000515156">
    <property type="component" value="Unplaced"/>
</dbReference>
<dbReference type="InterPro" id="IPR001849">
    <property type="entry name" value="PH_domain"/>
</dbReference>
<dbReference type="KEGG" id="muo:115459426"/>
<protein>
    <submittedName>
        <fullName evidence="3">Pleckstrin homology domain-containing family M member 3-like</fullName>
    </submittedName>
</protein>
<feature type="non-terminal residue" evidence="3">
    <location>
        <position position="493"/>
    </location>
</feature>
<dbReference type="InParanoid" id="A0A6P7X3I8"/>
<dbReference type="PANTHER" id="PTHR12326">
    <property type="entry name" value="PLECKSTRIN HOMOLOGY DOMAIN CONTAINING PROTEIN"/>
    <property type="match status" value="1"/>
</dbReference>